<reference evidence="3" key="1">
    <citation type="submission" date="2020-11" db="EMBL/GenBank/DDBJ databases">
        <title>Sequencing the genomes of 1000 actinobacteria strains.</title>
        <authorList>
            <person name="Klenk H.-P."/>
        </authorList>
    </citation>
    <scope>NUCLEOTIDE SEQUENCE</scope>
    <source>
        <strain evidence="3">DSM 45356</strain>
    </source>
</reference>
<dbReference type="AlphaFoldDB" id="A0A8J7GNC6"/>
<evidence type="ECO:0000256" key="1">
    <source>
        <dbReference type="SAM" id="MobiDB-lite"/>
    </source>
</evidence>
<dbReference type="Proteomes" id="UP000622552">
    <property type="component" value="Unassembled WGS sequence"/>
</dbReference>
<accession>A0A8J7GNC6</accession>
<comment type="caution">
    <text evidence="3">The sequence shown here is derived from an EMBL/GenBank/DDBJ whole genome shotgun (WGS) entry which is preliminary data.</text>
</comment>
<dbReference type="Gene3D" id="3.30.420.40">
    <property type="match status" value="2"/>
</dbReference>
<dbReference type="GO" id="GO:0002949">
    <property type="term" value="P:tRNA threonylcarbamoyladenosine modification"/>
    <property type="evidence" value="ECO:0007669"/>
    <property type="project" value="InterPro"/>
</dbReference>
<evidence type="ECO:0000313" key="3">
    <source>
        <dbReference type="EMBL" id="MBG6140138.1"/>
    </source>
</evidence>
<feature type="region of interest" description="Disordered" evidence="1">
    <location>
        <begin position="187"/>
        <end position="210"/>
    </location>
</feature>
<dbReference type="SUPFAM" id="SSF53067">
    <property type="entry name" value="Actin-like ATPase domain"/>
    <property type="match status" value="2"/>
</dbReference>
<feature type="domain" description="Gcp-like" evidence="2">
    <location>
        <begin position="31"/>
        <end position="140"/>
    </location>
</feature>
<proteinExistence type="predicted"/>
<dbReference type="NCBIfam" id="TIGR03725">
    <property type="entry name" value="T6A_YeaZ"/>
    <property type="match status" value="1"/>
</dbReference>
<dbReference type="Pfam" id="PF00814">
    <property type="entry name" value="TsaD"/>
    <property type="match status" value="1"/>
</dbReference>
<evidence type="ECO:0000259" key="2">
    <source>
        <dbReference type="Pfam" id="PF00814"/>
    </source>
</evidence>
<gene>
    <name evidence="3" type="ORF">IW245_006332</name>
</gene>
<organism evidence="3 4">
    <name type="scientific">Longispora fulva</name>
    <dbReference type="NCBI Taxonomy" id="619741"/>
    <lineage>
        <taxon>Bacteria</taxon>
        <taxon>Bacillati</taxon>
        <taxon>Actinomycetota</taxon>
        <taxon>Actinomycetes</taxon>
        <taxon>Micromonosporales</taxon>
        <taxon>Micromonosporaceae</taxon>
        <taxon>Longispora</taxon>
    </lineage>
</organism>
<dbReference type="CDD" id="cd24032">
    <property type="entry name" value="ASKHA_NBD_TsaB"/>
    <property type="match status" value="1"/>
</dbReference>
<dbReference type="EMBL" id="JADOUF010000001">
    <property type="protein sequence ID" value="MBG6140138.1"/>
    <property type="molecule type" value="Genomic_DNA"/>
</dbReference>
<sequence>MIDTATPAVTAGVLEVGESVTVLAEKVTVNGKAHGELLAPSIRLALSEAGFVTKDLKAIVAGVGPGPFTGLRVGLVTATALGHALGIPTYAVGTLDALGHGTAGRLLVATDARRKELYFGVYADGVPVSGPSVAKPADISGDYEAAVGAGAHLYPLGVPVLDEPLYPSVRAFGELAAERIRSGAPDEKLTPLYLRRPDAVPPGAPRTPRG</sequence>
<keyword evidence="4" id="KW-1185">Reference proteome</keyword>
<evidence type="ECO:0000313" key="4">
    <source>
        <dbReference type="Proteomes" id="UP000622552"/>
    </source>
</evidence>
<feature type="compositionally biased region" description="Pro residues" evidence="1">
    <location>
        <begin position="199"/>
        <end position="210"/>
    </location>
</feature>
<dbReference type="InterPro" id="IPR000905">
    <property type="entry name" value="Gcp-like_dom"/>
</dbReference>
<dbReference type="InterPro" id="IPR022496">
    <property type="entry name" value="T6A_TsaB"/>
</dbReference>
<protein>
    <submittedName>
        <fullName evidence="3">tRNA threonylcarbamoyl adenosine modification protein YeaZ</fullName>
    </submittedName>
</protein>
<name>A0A8J7GNC6_9ACTN</name>
<dbReference type="InterPro" id="IPR043129">
    <property type="entry name" value="ATPase_NBD"/>
</dbReference>